<reference evidence="3" key="1">
    <citation type="submission" date="2023-03" db="EMBL/GenBank/DDBJ databases">
        <title>Massive genome expansion in bonnet fungi (Mycena s.s.) driven by repeated elements and novel gene families across ecological guilds.</title>
        <authorList>
            <consortium name="Lawrence Berkeley National Laboratory"/>
            <person name="Harder C.B."/>
            <person name="Miyauchi S."/>
            <person name="Viragh M."/>
            <person name="Kuo A."/>
            <person name="Thoen E."/>
            <person name="Andreopoulos B."/>
            <person name="Lu D."/>
            <person name="Skrede I."/>
            <person name="Drula E."/>
            <person name="Henrissat B."/>
            <person name="Morin E."/>
            <person name="Kohler A."/>
            <person name="Barry K."/>
            <person name="LaButti K."/>
            <person name="Morin E."/>
            <person name="Salamov A."/>
            <person name="Lipzen A."/>
            <person name="Mereny Z."/>
            <person name="Hegedus B."/>
            <person name="Baldrian P."/>
            <person name="Stursova M."/>
            <person name="Weitz H."/>
            <person name="Taylor A."/>
            <person name="Grigoriev I.V."/>
            <person name="Nagy L.G."/>
            <person name="Martin F."/>
            <person name="Kauserud H."/>
        </authorList>
    </citation>
    <scope>NUCLEOTIDE SEQUENCE</scope>
    <source>
        <strain evidence="3">CBHHK182m</strain>
    </source>
</reference>
<feature type="compositionally biased region" description="Basic and acidic residues" evidence="2">
    <location>
        <begin position="239"/>
        <end position="257"/>
    </location>
</feature>
<name>A0AAD7HGP5_9AGAR</name>
<feature type="compositionally biased region" description="Low complexity" evidence="2">
    <location>
        <begin position="325"/>
        <end position="346"/>
    </location>
</feature>
<organism evidence="3 4">
    <name type="scientific">Mycena metata</name>
    <dbReference type="NCBI Taxonomy" id="1033252"/>
    <lineage>
        <taxon>Eukaryota</taxon>
        <taxon>Fungi</taxon>
        <taxon>Dikarya</taxon>
        <taxon>Basidiomycota</taxon>
        <taxon>Agaricomycotina</taxon>
        <taxon>Agaricomycetes</taxon>
        <taxon>Agaricomycetidae</taxon>
        <taxon>Agaricales</taxon>
        <taxon>Marasmiineae</taxon>
        <taxon>Mycenaceae</taxon>
        <taxon>Mycena</taxon>
    </lineage>
</organism>
<evidence type="ECO:0000256" key="1">
    <source>
        <dbReference type="SAM" id="Coils"/>
    </source>
</evidence>
<feature type="compositionally biased region" description="Low complexity" evidence="2">
    <location>
        <begin position="271"/>
        <end position="288"/>
    </location>
</feature>
<proteinExistence type="predicted"/>
<dbReference type="Proteomes" id="UP001215598">
    <property type="component" value="Unassembled WGS sequence"/>
</dbReference>
<comment type="caution">
    <text evidence="3">The sequence shown here is derived from an EMBL/GenBank/DDBJ whole genome shotgun (WGS) entry which is preliminary data.</text>
</comment>
<feature type="compositionally biased region" description="Polar residues" evidence="2">
    <location>
        <begin position="258"/>
        <end position="270"/>
    </location>
</feature>
<feature type="region of interest" description="Disordered" evidence="2">
    <location>
        <begin position="239"/>
        <end position="357"/>
    </location>
</feature>
<keyword evidence="1" id="KW-0175">Coiled coil</keyword>
<dbReference type="EMBL" id="JARKIB010000240">
    <property type="protein sequence ID" value="KAJ7720403.1"/>
    <property type="molecule type" value="Genomic_DNA"/>
</dbReference>
<feature type="compositionally biased region" description="Basic and acidic residues" evidence="2">
    <location>
        <begin position="304"/>
        <end position="315"/>
    </location>
</feature>
<accession>A0AAD7HGP5</accession>
<sequence length="357" mass="39309">MELFFKFDGTLKAFVHLAKIAMLKLTAIYRLSITAPRLFSYISDILLTSESVIPLSAYAPGFLQLHPELVFLIISQNSHAPVRMLSHPPSSPLVLSKMLPFIAPHTVIPWVMSRARTKRRGTPVCVLNTKTAKSKPSGMRSRALLSNVEKLESDLSDLNRLLEEERKLSAFRMDAARVAVEELRAPVYQTTKELAQAARTLHALADRQTGFLLALGAPLALLSRLTGHQVHEVIKIESDEDKVHEQTPDLSTKDSQETLRQSPVLTTRQATSPTELTETSETPTELLEAVGRVPDGTDSARVVHRQEPPSDEKENGIPSSDVEEAVGAQQVTATAGTAEPEAALTASDRWTRTRSEL</sequence>
<evidence type="ECO:0000313" key="3">
    <source>
        <dbReference type="EMBL" id="KAJ7720403.1"/>
    </source>
</evidence>
<protein>
    <submittedName>
        <fullName evidence="3">Uncharacterized protein</fullName>
    </submittedName>
</protein>
<feature type="coiled-coil region" evidence="1">
    <location>
        <begin position="141"/>
        <end position="168"/>
    </location>
</feature>
<gene>
    <name evidence="3" type="ORF">B0H16DRAFT_1793417</name>
</gene>
<dbReference type="AlphaFoldDB" id="A0AAD7HGP5"/>
<evidence type="ECO:0000256" key="2">
    <source>
        <dbReference type="SAM" id="MobiDB-lite"/>
    </source>
</evidence>
<keyword evidence="4" id="KW-1185">Reference proteome</keyword>
<evidence type="ECO:0000313" key="4">
    <source>
        <dbReference type="Proteomes" id="UP001215598"/>
    </source>
</evidence>